<gene>
    <name evidence="2" type="ORF">BDV95DRAFT_484525</name>
</gene>
<evidence type="ECO:0000313" key="2">
    <source>
        <dbReference type="EMBL" id="KAF2875552.1"/>
    </source>
</evidence>
<feature type="transmembrane region" description="Helical" evidence="1">
    <location>
        <begin position="219"/>
        <end position="238"/>
    </location>
</feature>
<evidence type="ECO:0008006" key="4">
    <source>
        <dbReference type="Google" id="ProtNLM"/>
    </source>
</evidence>
<organism evidence="2 3">
    <name type="scientific">Massariosphaeria phaeospora</name>
    <dbReference type="NCBI Taxonomy" id="100035"/>
    <lineage>
        <taxon>Eukaryota</taxon>
        <taxon>Fungi</taxon>
        <taxon>Dikarya</taxon>
        <taxon>Ascomycota</taxon>
        <taxon>Pezizomycotina</taxon>
        <taxon>Dothideomycetes</taxon>
        <taxon>Pleosporomycetidae</taxon>
        <taxon>Pleosporales</taxon>
        <taxon>Pleosporales incertae sedis</taxon>
        <taxon>Massariosphaeria</taxon>
    </lineage>
</organism>
<protein>
    <recommendedName>
        <fullName evidence="4">DUF1275 domain protein</fullName>
    </recommendedName>
</protein>
<keyword evidence="1" id="KW-0472">Membrane</keyword>
<feature type="transmembrane region" description="Helical" evidence="1">
    <location>
        <begin position="108"/>
        <end position="127"/>
    </location>
</feature>
<dbReference type="InterPro" id="IPR010699">
    <property type="entry name" value="DUF1275"/>
</dbReference>
<name>A0A7C8IFH2_9PLEO</name>
<dbReference type="OrthoDB" id="5223589at2759"/>
<dbReference type="Proteomes" id="UP000481861">
    <property type="component" value="Unassembled WGS sequence"/>
</dbReference>
<dbReference type="EMBL" id="JAADJZ010000004">
    <property type="protein sequence ID" value="KAF2875552.1"/>
    <property type="molecule type" value="Genomic_DNA"/>
</dbReference>
<keyword evidence="3" id="KW-1185">Reference proteome</keyword>
<dbReference type="PANTHER" id="PTHR37488:SF2">
    <property type="entry name" value="DUF1275 DOMAIN-CONTAINING PROTEIN"/>
    <property type="match status" value="1"/>
</dbReference>
<evidence type="ECO:0000313" key="3">
    <source>
        <dbReference type="Proteomes" id="UP000481861"/>
    </source>
</evidence>
<feature type="transmembrane region" description="Helical" evidence="1">
    <location>
        <begin position="196"/>
        <end position="213"/>
    </location>
</feature>
<keyword evidence="1" id="KW-0812">Transmembrane</keyword>
<accession>A0A7C8IFH2</accession>
<proteinExistence type="predicted"/>
<evidence type="ECO:0000256" key="1">
    <source>
        <dbReference type="SAM" id="Phobius"/>
    </source>
</evidence>
<comment type="caution">
    <text evidence="2">The sequence shown here is derived from an EMBL/GenBank/DDBJ whole genome shotgun (WGS) entry which is preliminary data.</text>
</comment>
<dbReference type="AlphaFoldDB" id="A0A7C8IFH2"/>
<reference evidence="2 3" key="1">
    <citation type="submission" date="2020-01" db="EMBL/GenBank/DDBJ databases">
        <authorList>
            <consortium name="DOE Joint Genome Institute"/>
            <person name="Haridas S."/>
            <person name="Albert R."/>
            <person name="Binder M."/>
            <person name="Bloem J."/>
            <person name="Labutti K."/>
            <person name="Salamov A."/>
            <person name="Andreopoulos B."/>
            <person name="Baker S.E."/>
            <person name="Barry K."/>
            <person name="Bills G."/>
            <person name="Bluhm B.H."/>
            <person name="Cannon C."/>
            <person name="Castanera R."/>
            <person name="Culley D.E."/>
            <person name="Daum C."/>
            <person name="Ezra D."/>
            <person name="Gonzalez J.B."/>
            <person name="Henrissat B."/>
            <person name="Kuo A."/>
            <person name="Liang C."/>
            <person name="Lipzen A."/>
            <person name="Lutzoni F."/>
            <person name="Magnuson J."/>
            <person name="Mondo S."/>
            <person name="Nolan M."/>
            <person name="Ohm R."/>
            <person name="Pangilinan J."/>
            <person name="Park H.-J.H."/>
            <person name="Ramirez L."/>
            <person name="Alfaro M."/>
            <person name="Sun H."/>
            <person name="Tritt A."/>
            <person name="Yoshinaga Y."/>
            <person name="Zwiers L.-H.L."/>
            <person name="Turgeon B.G."/>
            <person name="Goodwin S.B."/>
            <person name="Spatafora J.W."/>
            <person name="Crous P.W."/>
            <person name="Grigoriev I.V."/>
        </authorList>
    </citation>
    <scope>NUCLEOTIDE SEQUENCE [LARGE SCALE GENOMIC DNA]</scope>
    <source>
        <strain evidence="2 3">CBS 611.86</strain>
    </source>
</reference>
<feature type="transmembrane region" description="Helical" evidence="1">
    <location>
        <begin position="76"/>
        <end position="96"/>
    </location>
</feature>
<keyword evidence="1" id="KW-1133">Transmembrane helix</keyword>
<dbReference type="Pfam" id="PF06912">
    <property type="entry name" value="DUF1275"/>
    <property type="match status" value="1"/>
</dbReference>
<sequence>MSHPFHLPHLRSYLSRSVRSGLSPDLLLETELLLLSFATGIQDATTYPDYQCFASNQTGNTVLLAVGLSGLGGALFSLRSVGVSLGTFVAGCYLWGQVGNVFGPRNRLWLLFTNVVQTALVFATVGVQRSTRASGSDAVAMVVITLLAVSSAAQVAMARPLNVPQITTAMATAAYVDLLVDPQLHSLNNRHRNRRLLFLVMLAAGSFVGAFAHSRVNSAFALLLSAVVKAIVTVMFLFNVEEGSLDEEGAMTERSGVAV</sequence>
<dbReference type="PANTHER" id="PTHR37488">
    <property type="entry name" value="DUF1275 DOMAIN-CONTAINING PROTEIN"/>
    <property type="match status" value="1"/>
</dbReference>
<feature type="transmembrane region" description="Helical" evidence="1">
    <location>
        <begin position="139"/>
        <end position="157"/>
    </location>
</feature>